<reference evidence="8 9" key="1">
    <citation type="submission" date="2018-07" db="EMBL/GenBank/DDBJ databases">
        <title>Genome sequence of Azospirillum sp. ATCC 49961.</title>
        <authorList>
            <person name="Sant'Anna F.H."/>
            <person name="Baldani J.I."/>
            <person name="Zilli J.E."/>
            <person name="Reis V.M."/>
            <person name="Hartmann A."/>
            <person name="Cruz L."/>
            <person name="de Souza E.M."/>
            <person name="de Oliveira Pedrosa F."/>
            <person name="Passaglia L.M.P."/>
        </authorList>
    </citation>
    <scope>NUCLEOTIDE SEQUENCE [LARGE SCALE GENOMIC DNA]</scope>
    <source>
        <strain evidence="8 9">ATCC 49961</strain>
    </source>
</reference>
<comment type="function">
    <text evidence="5">Methylation of the membrane-bound methyl-accepting chemotaxis proteins (MCP) to form gamma-glutamyl methyl ester residues in MCP.</text>
</comment>
<dbReference type="InterPro" id="IPR026024">
    <property type="entry name" value="Chemotaxis_MeTrfase_CheR"/>
</dbReference>
<sequence length="286" mass="33212">MPRTAGSSQPTVVTDEEFARFCEFIYRRTGLSYGEAKRYFIDRRILERVERSGVSSVQSYLALLRFDSTGRELEEIVNSLTVNETYFWREEYQFACLANSILPEVVRGKRRGEPVRIWSLPCSTGEEPYSIAIWLLENWADVDQYDVEIIASDIDTQVLSAARQGLYDARSVQRLPKWVLDRYFERPSSDRWQIVDSLRNSIEFTRINASDRAQMACMTDIDVIFCRNMLIYFDDVSRREVADSMYSSLRPGGFVCLGHSESMSRISPLFAVRRFTDAIVYQRPAR</sequence>
<gene>
    <name evidence="8" type="ORF">DS843_13080</name>
</gene>
<dbReference type="PRINTS" id="PR00996">
    <property type="entry name" value="CHERMTFRASE"/>
</dbReference>
<dbReference type="InterPro" id="IPR000780">
    <property type="entry name" value="CheR_MeTrfase"/>
</dbReference>
<dbReference type="SMART" id="SM00138">
    <property type="entry name" value="MeTrc"/>
    <property type="match status" value="1"/>
</dbReference>
<dbReference type="PROSITE" id="PS50123">
    <property type="entry name" value="CHER"/>
    <property type="match status" value="1"/>
</dbReference>
<feature type="binding site" evidence="6">
    <location>
        <begin position="227"/>
        <end position="228"/>
    </location>
    <ligand>
        <name>S-adenosyl-L-methionine</name>
        <dbReference type="ChEBI" id="CHEBI:59789"/>
    </ligand>
</feature>
<feature type="binding site" evidence="6">
    <location>
        <position position="89"/>
    </location>
    <ligand>
        <name>S-adenosyl-L-methionine</name>
        <dbReference type="ChEBI" id="CHEBI:59789"/>
    </ligand>
</feature>
<feature type="binding site" evidence="6">
    <location>
        <position position="83"/>
    </location>
    <ligand>
        <name>S-adenosyl-L-methionine</name>
        <dbReference type="ChEBI" id="CHEBI:59789"/>
    </ligand>
</feature>
<dbReference type="InterPro" id="IPR022641">
    <property type="entry name" value="CheR_N"/>
</dbReference>
<feature type="binding site" evidence="6">
    <location>
        <position position="153"/>
    </location>
    <ligand>
        <name>S-adenosyl-L-methionine</name>
        <dbReference type="ChEBI" id="CHEBI:59789"/>
    </ligand>
</feature>
<dbReference type="SUPFAM" id="SSF47757">
    <property type="entry name" value="Chemotaxis receptor methyltransferase CheR, N-terminal domain"/>
    <property type="match status" value="1"/>
</dbReference>
<feature type="binding site" evidence="6">
    <location>
        <position position="127"/>
    </location>
    <ligand>
        <name>S-adenosyl-L-methionine</name>
        <dbReference type="ChEBI" id="CHEBI:59789"/>
    </ligand>
</feature>
<dbReference type="InterPro" id="IPR036804">
    <property type="entry name" value="CheR_N_sf"/>
</dbReference>
<dbReference type="EMBL" id="QOKW01000008">
    <property type="protein sequence ID" value="KAA0680781.1"/>
    <property type="molecule type" value="Genomic_DNA"/>
</dbReference>
<dbReference type="InterPro" id="IPR050903">
    <property type="entry name" value="Bact_Chemotaxis_MeTrfase"/>
</dbReference>
<dbReference type="GO" id="GO:0032259">
    <property type="term" value="P:methylation"/>
    <property type="evidence" value="ECO:0007669"/>
    <property type="project" value="UniProtKB-KW"/>
</dbReference>
<dbReference type="InterPro" id="IPR029063">
    <property type="entry name" value="SAM-dependent_MTases_sf"/>
</dbReference>
<evidence type="ECO:0000256" key="4">
    <source>
        <dbReference type="ARBA" id="ARBA00022691"/>
    </source>
</evidence>
<organism evidence="8 9">
    <name type="scientific">Roseomonas genomospecies 6</name>
    <dbReference type="NCBI Taxonomy" id="214106"/>
    <lineage>
        <taxon>Bacteria</taxon>
        <taxon>Pseudomonadati</taxon>
        <taxon>Pseudomonadota</taxon>
        <taxon>Alphaproteobacteria</taxon>
        <taxon>Acetobacterales</taxon>
        <taxon>Roseomonadaceae</taxon>
        <taxon>Roseomonas</taxon>
    </lineage>
</organism>
<keyword evidence="9" id="KW-1185">Reference proteome</keyword>
<dbReference type="Gene3D" id="3.40.50.150">
    <property type="entry name" value="Vaccinia Virus protein VP39"/>
    <property type="match status" value="1"/>
</dbReference>
<feature type="domain" description="CheR-type methyltransferase" evidence="7">
    <location>
        <begin position="6"/>
        <end position="286"/>
    </location>
</feature>
<dbReference type="InterPro" id="IPR022642">
    <property type="entry name" value="CheR_C"/>
</dbReference>
<dbReference type="PIRSF" id="PIRSF000410">
    <property type="entry name" value="CheR"/>
    <property type="match status" value="1"/>
</dbReference>
<dbReference type="OrthoDB" id="9816309at2"/>
<dbReference type="Proteomes" id="UP000480854">
    <property type="component" value="Unassembled WGS sequence"/>
</dbReference>
<dbReference type="AlphaFoldDB" id="A0A9W7TZ26"/>
<keyword evidence="2 5" id="KW-0489">Methyltransferase</keyword>
<dbReference type="Pfam" id="PF01739">
    <property type="entry name" value="CheR"/>
    <property type="match status" value="1"/>
</dbReference>
<dbReference type="Gene3D" id="1.10.155.10">
    <property type="entry name" value="Chemotaxis receptor methyltransferase CheR, N-terminal domain"/>
    <property type="match status" value="1"/>
</dbReference>
<evidence type="ECO:0000313" key="9">
    <source>
        <dbReference type="Proteomes" id="UP000480854"/>
    </source>
</evidence>
<dbReference type="GO" id="GO:0008983">
    <property type="term" value="F:protein-glutamate O-methyltransferase activity"/>
    <property type="evidence" value="ECO:0007669"/>
    <property type="project" value="UniProtKB-EC"/>
</dbReference>
<accession>A0A9W7TZ26</accession>
<dbReference type="EC" id="2.1.1.80" evidence="5"/>
<keyword evidence="4 5" id="KW-0949">S-adenosyl-L-methionine</keyword>
<name>A0A9W7TZ26_9PROT</name>
<evidence type="ECO:0000259" key="7">
    <source>
        <dbReference type="PROSITE" id="PS50123"/>
    </source>
</evidence>
<protein>
    <recommendedName>
        <fullName evidence="5">Chemotaxis protein methyltransferase</fullName>
        <ecNumber evidence="5">2.1.1.80</ecNumber>
    </recommendedName>
</protein>
<evidence type="ECO:0000256" key="2">
    <source>
        <dbReference type="ARBA" id="ARBA00022603"/>
    </source>
</evidence>
<comment type="catalytic activity">
    <reaction evidence="1 5">
        <text>L-glutamyl-[protein] + S-adenosyl-L-methionine = [protein]-L-glutamate 5-O-methyl ester + S-adenosyl-L-homocysteine</text>
        <dbReference type="Rhea" id="RHEA:24452"/>
        <dbReference type="Rhea" id="RHEA-COMP:10208"/>
        <dbReference type="Rhea" id="RHEA-COMP:10311"/>
        <dbReference type="ChEBI" id="CHEBI:29973"/>
        <dbReference type="ChEBI" id="CHEBI:57856"/>
        <dbReference type="ChEBI" id="CHEBI:59789"/>
        <dbReference type="ChEBI" id="CHEBI:82795"/>
        <dbReference type="EC" id="2.1.1.80"/>
    </reaction>
</comment>
<dbReference type="PANTHER" id="PTHR24422">
    <property type="entry name" value="CHEMOTAXIS PROTEIN METHYLTRANSFERASE"/>
    <property type="match status" value="1"/>
</dbReference>
<comment type="caution">
    <text evidence="8">The sequence shown here is derived from an EMBL/GenBank/DDBJ whole genome shotgun (WGS) entry which is preliminary data.</text>
</comment>
<evidence type="ECO:0000256" key="1">
    <source>
        <dbReference type="ARBA" id="ARBA00001541"/>
    </source>
</evidence>
<evidence type="ECO:0000256" key="3">
    <source>
        <dbReference type="ARBA" id="ARBA00022679"/>
    </source>
</evidence>
<dbReference type="SUPFAM" id="SSF53335">
    <property type="entry name" value="S-adenosyl-L-methionine-dependent methyltransferases"/>
    <property type="match status" value="1"/>
</dbReference>
<dbReference type="PANTHER" id="PTHR24422:SF10">
    <property type="entry name" value="CHEMOTAXIS PROTEIN METHYLTRANSFERASE 2"/>
    <property type="match status" value="1"/>
</dbReference>
<evidence type="ECO:0000256" key="6">
    <source>
        <dbReference type="PIRSR" id="PIRSR000410-1"/>
    </source>
</evidence>
<dbReference type="Pfam" id="PF03705">
    <property type="entry name" value="CheR_N"/>
    <property type="match status" value="1"/>
</dbReference>
<feature type="binding site" evidence="6">
    <location>
        <position position="85"/>
    </location>
    <ligand>
        <name>S-adenosyl-L-methionine</name>
        <dbReference type="ChEBI" id="CHEBI:59789"/>
    </ligand>
</feature>
<evidence type="ECO:0000313" key="8">
    <source>
        <dbReference type="EMBL" id="KAA0680781.1"/>
    </source>
</evidence>
<evidence type="ECO:0000256" key="5">
    <source>
        <dbReference type="PIRNR" id="PIRNR000410"/>
    </source>
</evidence>
<keyword evidence="3 5" id="KW-0808">Transferase</keyword>
<proteinExistence type="predicted"/>